<keyword evidence="3" id="KW-1133">Transmembrane helix</keyword>
<comment type="caution">
    <text evidence="5">The sequence shown here is derived from an EMBL/GenBank/DDBJ whole genome shotgun (WGS) entry which is preliminary data.</text>
</comment>
<organism evidence="5 6">
    <name type="scientific">Bifidobacterium pseudolongum subsp. globosum</name>
    <dbReference type="NCBI Taxonomy" id="1690"/>
    <lineage>
        <taxon>Bacteria</taxon>
        <taxon>Bacillati</taxon>
        <taxon>Actinomycetota</taxon>
        <taxon>Actinomycetes</taxon>
        <taxon>Bifidobacteriales</taxon>
        <taxon>Bifidobacteriaceae</taxon>
        <taxon>Bifidobacterium</taxon>
    </lineage>
</organism>
<feature type="domain" description="Cell envelope-related transcriptional attenuator" evidence="4">
    <location>
        <begin position="161"/>
        <end position="325"/>
    </location>
</feature>
<dbReference type="InterPro" id="IPR050922">
    <property type="entry name" value="LytR/CpsA/Psr_CW_biosynth"/>
</dbReference>
<feature type="transmembrane region" description="Helical" evidence="3">
    <location>
        <begin position="81"/>
        <end position="103"/>
    </location>
</feature>
<dbReference type="InterPro" id="IPR004474">
    <property type="entry name" value="LytR_CpsA_psr"/>
</dbReference>
<sequence length="523" mass="56351">MRIEPLLTYMPYNRRRLRLDEGQWVCCSQCSREARPMSTRKGEPVASHSTKDTQQTNPGSAVPRRPRHSAIAYTIRHRARMVIACLIAGVLVFWGTVAAATWFNIDHAVQERRVDSHFEHQEYLDPNAGQPIRFVLIGQDSRDAGNADIAGDGAENAGVHNADTTMVVEIAADRQFINLVSIPRDSLVDVPSCTTSQGTIPAQYGVMFNSIFSTAYAVGGDLSSAASCTVSAINSLTGLDISNFIVVDFKGLADMIDAIGGVDVCIPVHTVDANTDMDLSKGMHHLDGKSATNYARMRYGTGTDGSDIMRTTRQQYLIKSLFNEAISKNLFTQTSQLYQLVRAAINSLSISEGMADTAALVGLAMSLRNMPLDHLYMQTVPITEAPTDPNRVVWAPDADEVWAKFREDKPLFSTKDTTPSDTNEDGGDTGASATPSETPSASPSETTGPSQEGTDSPAATPAPTVDPQTGLIKQPDGTLIDPETGGVVDPETGAIKDPDTNQYVGIAYQYLNNTVCAVPATKQ</sequence>
<evidence type="ECO:0000313" key="5">
    <source>
        <dbReference type="EMBL" id="RYQ10491.1"/>
    </source>
</evidence>
<feature type="region of interest" description="Disordered" evidence="2">
    <location>
        <begin position="37"/>
        <end position="65"/>
    </location>
</feature>
<evidence type="ECO:0000256" key="1">
    <source>
        <dbReference type="ARBA" id="ARBA00006068"/>
    </source>
</evidence>
<accession>A0A4Q5A0I0</accession>
<evidence type="ECO:0000256" key="2">
    <source>
        <dbReference type="SAM" id="MobiDB-lite"/>
    </source>
</evidence>
<dbReference type="EMBL" id="RYUH01000010">
    <property type="protein sequence ID" value="RYQ10491.1"/>
    <property type="molecule type" value="Genomic_DNA"/>
</dbReference>
<evidence type="ECO:0000256" key="3">
    <source>
        <dbReference type="SAM" id="Phobius"/>
    </source>
</evidence>
<dbReference type="NCBIfam" id="TIGR00350">
    <property type="entry name" value="lytR_cpsA_psr"/>
    <property type="match status" value="1"/>
</dbReference>
<dbReference type="Proteomes" id="UP000292568">
    <property type="component" value="Unassembled WGS sequence"/>
</dbReference>
<keyword evidence="3" id="KW-0472">Membrane</keyword>
<gene>
    <name evidence="5" type="ORF">PG2093B_1074</name>
</gene>
<feature type="region of interest" description="Disordered" evidence="2">
    <location>
        <begin position="405"/>
        <end position="497"/>
    </location>
</feature>
<dbReference type="PANTHER" id="PTHR33392">
    <property type="entry name" value="POLYISOPRENYL-TEICHOIC ACID--PEPTIDOGLYCAN TEICHOIC ACID TRANSFERASE TAGU"/>
    <property type="match status" value="1"/>
</dbReference>
<dbReference type="Gene3D" id="3.40.630.190">
    <property type="entry name" value="LCP protein"/>
    <property type="match status" value="1"/>
</dbReference>
<evidence type="ECO:0000313" key="6">
    <source>
        <dbReference type="Proteomes" id="UP000292568"/>
    </source>
</evidence>
<feature type="compositionally biased region" description="Low complexity" evidence="2">
    <location>
        <begin position="430"/>
        <end position="450"/>
    </location>
</feature>
<dbReference type="AlphaFoldDB" id="A0A4Q5A0I0"/>
<comment type="similarity">
    <text evidence="1">Belongs to the LytR/CpsA/Psr (LCP) family.</text>
</comment>
<protein>
    <submittedName>
        <fullName evidence="5">Transcriptional regulator</fullName>
    </submittedName>
</protein>
<keyword evidence="3" id="KW-0812">Transmembrane</keyword>
<dbReference type="PANTHER" id="PTHR33392:SF6">
    <property type="entry name" value="POLYISOPRENYL-TEICHOIC ACID--PEPTIDOGLYCAN TEICHOIC ACID TRANSFERASE TAGU"/>
    <property type="match status" value="1"/>
</dbReference>
<name>A0A4Q5A0I0_9BIFI</name>
<reference evidence="5 6" key="1">
    <citation type="submission" date="2018-12" db="EMBL/GenBank/DDBJ databases">
        <title>Unveiling genomic diversity among members of the Bifidobacterium pseudolongum species, a widely distributed gut commensal of the animal kingdom.</title>
        <authorList>
            <person name="Lugli G.A."/>
            <person name="Duranti S."/>
            <person name="Albert K."/>
            <person name="Mancabelli L."/>
            <person name="Napoli S."/>
            <person name="Viappiani A."/>
            <person name="Anzalone R."/>
            <person name="Longhi G."/>
            <person name="Milani C."/>
            <person name="Turroni F."/>
            <person name="Alessandri G."/>
            <person name="Sela D.A."/>
            <person name="Van Sinderen D."/>
            <person name="Ventura M."/>
        </authorList>
    </citation>
    <scope>NUCLEOTIDE SEQUENCE [LARGE SCALE GENOMIC DNA]</scope>
    <source>
        <strain evidence="5 6">2093B</strain>
    </source>
</reference>
<proteinExistence type="inferred from homology"/>
<dbReference type="Pfam" id="PF03816">
    <property type="entry name" value="LytR_cpsA_psr"/>
    <property type="match status" value="1"/>
</dbReference>
<evidence type="ECO:0000259" key="4">
    <source>
        <dbReference type="Pfam" id="PF03816"/>
    </source>
</evidence>